<evidence type="ECO:0000313" key="3">
    <source>
        <dbReference type="Proteomes" id="UP000006727"/>
    </source>
</evidence>
<dbReference type="AlphaFoldDB" id="A0A2K1INY2"/>
<dbReference type="Gramene" id="Pp3c22_18270V3.1">
    <property type="protein sequence ID" value="PAC:32904064.CDS.1"/>
    <property type="gene ID" value="Pp3c22_18270"/>
</dbReference>
<keyword evidence="3" id="KW-1185">Reference proteome</keyword>
<reference evidence="2" key="3">
    <citation type="submission" date="2020-12" db="UniProtKB">
        <authorList>
            <consortium name="EnsemblPlants"/>
        </authorList>
    </citation>
    <scope>IDENTIFICATION</scope>
</reference>
<evidence type="ECO:0000313" key="2">
    <source>
        <dbReference type="EnsemblPlants" id="PAC:32904064.CDS.1"/>
    </source>
</evidence>
<proteinExistence type="predicted"/>
<reference evidence="1 3" key="1">
    <citation type="journal article" date="2008" name="Science">
        <title>The Physcomitrella genome reveals evolutionary insights into the conquest of land by plants.</title>
        <authorList>
            <person name="Rensing S."/>
            <person name="Lang D."/>
            <person name="Zimmer A."/>
            <person name="Terry A."/>
            <person name="Salamov A."/>
            <person name="Shapiro H."/>
            <person name="Nishiyama T."/>
            <person name="Perroud P.-F."/>
            <person name="Lindquist E."/>
            <person name="Kamisugi Y."/>
            <person name="Tanahashi T."/>
            <person name="Sakakibara K."/>
            <person name="Fujita T."/>
            <person name="Oishi K."/>
            <person name="Shin-I T."/>
            <person name="Kuroki Y."/>
            <person name="Toyoda A."/>
            <person name="Suzuki Y."/>
            <person name="Hashimoto A."/>
            <person name="Yamaguchi K."/>
            <person name="Sugano A."/>
            <person name="Kohara Y."/>
            <person name="Fujiyama A."/>
            <person name="Anterola A."/>
            <person name="Aoki S."/>
            <person name="Ashton N."/>
            <person name="Barbazuk W.B."/>
            <person name="Barker E."/>
            <person name="Bennetzen J."/>
            <person name="Bezanilla M."/>
            <person name="Blankenship R."/>
            <person name="Cho S.H."/>
            <person name="Dutcher S."/>
            <person name="Estelle M."/>
            <person name="Fawcett J.A."/>
            <person name="Gundlach H."/>
            <person name="Hanada K."/>
            <person name="Heyl A."/>
            <person name="Hicks K.A."/>
            <person name="Hugh J."/>
            <person name="Lohr M."/>
            <person name="Mayer K."/>
            <person name="Melkozernov A."/>
            <person name="Murata T."/>
            <person name="Nelson D."/>
            <person name="Pils B."/>
            <person name="Prigge M."/>
            <person name="Reiss B."/>
            <person name="Renner T."/>
            <person name="Rombauts S."/>
            <person name="Rushton P."/>
            <person name="Sanderfoot A."/>
            <person name="Schween G."/>
            <person name="Shiu S.-H."/>
            <person name="Stueber K."/>
            <person name="Theodoulou F.L."/>
            <person name="Tu H."/>
            <person name="Van de Peer Y."/>
            <person name="Verrier P.J."/>
            <person name="Waters E."/>
            <person name="Wood A."/>
            <person name="Yang L."/>
            <person name="Cove D."/>
            <person name="Cuming A."/>
            <person name="Hasebe M."/>
            <person name="Lucas S."/>
            <person name="Mishler D.B."/>
            <person name="Reski R."/>
            <person name="Grigoriev I."/>
            <person name="Quatrano R.S."/>
            <person name="Boore J.L."/>
        </authorList>
    </citation>
    <scope>NUCLEOTIDE SEQUENCE [LARGE SCALE GENOMIC DNA]</scope>
    <source>
        <strain evidence="2 3">cv. Gransden 2004</strain>
    </source>
</reference>
<dbReference type="Proteomes" id="UP000006727">
    <property type="component" value="Chromosome 22"/>
</dbReference>
<evidence type="ECO:0000313" key="1">
    <source>
        <dbReference type="EMBL" id="PNR30989.1"/>
    </source>
</evidence>
<dbReference type="EMBL" id="ABEU02000022">
    <property type="protein sequence ID" value="PNR30989.1"/>
    <property type="molecule type" value="Genomic_DNA"/>
</dbReference>
<dbReference type="EnsemblPlants" id="Pp3c22_18270V3.2">
    <property type="protein sequence ID" value="PAC:32904065.CDS.1"/>
    <property type="gene ID" value="Pp3c22_18270"/>
</dbReference>
<protein>
    <submittedName>
        <fullName evidence="1 2">Uncharacterized protein</fullName>
    </submittedName>
</protein>
<name>A0A2K1INY2_PHYPA</name>
<dbReference type="EnsemblPlants" id="Pp3c22_18270V3.1">
    <property type="protein sequence ID" value="PAC:32904064.CDS.1"/>
    <property type="gene ID" value="Pp3c22_18270"/>
</dbReference>
<organism evidence="1">
    <name type="scientific">Physcomitrium patens</name>
    <name type="common">Spreading-leaved earth moss</name>
    <name type="synonym">Physcomitrella patens</name>
    <dbReference type="NCBI Taxonomy" id="3218"/>
    <lineage>
        <taxon>Eukaryota</taxon>
        <taxon>Viridiplantae</taxon>
        <taxon>Streptophyta</taxon>
        <taxon>Embryophyta</taxon>
        <taxon>Bryophyta</taxon>
        <taxon>Bryophytina</taxon>
        <taxon>Bryopsida</taxon>
        <taxon>Funariidae</taxon>
        <taxon>Funariales</taxon>
        <taxon>Funariaceae</taxon>
        <taxon>Physcomitrium</taxon>
    </lineage>
</organism>
<sequence length="51" mass="5817">MKGFWIWFKQLPVASPCTDSVSSCISSEFSFALTSSLVQIHHSHFCLRQKL</sequence>
<dbReference type="Gramene" id="Pp3c22_18270V3.2">
    <property type="protein sequence ID" value="PAC:32904065.CDS.1"/>
    <property type="gene ID" value="Pp3c22_18270"/>
</dbReference>
<dbReference type="InParanoid" id="A0A2K1INY2"/>
<reference evidence="1 3" key="2">
    <citation type="journal article" date="2018" name="Plant J.">
        <title>The Physcomitrella patens chromosome-scale assembly reveals moss genome structure and evolution.</title>
        <authorList>
            <person name="Lang D."/>
            <person name="Ullrich K.K."/>
            <person name="Murat F."/>
            <person name="Fuchs J."/>
            <person name="Jenkins J."/>
            <person name="Haas F.B."/>
            <person name="Piednoel M."/>
            <person name="Gundlach H."/>
            <person name="Van Bel M."/>
            <person name="Meyberg R."/>
            <person name="Vives C."/>
            <person name="Morata J."/>
            <person name="Symeonidi A."/>
            <person name="Hiss M."/>
            <person name="Muchero W."/>
            <person name="Kamisugi Y."/>
            <person name="Saleh O."/>
            <person name="Blanc G."/>
            <person name="Decker E.L."/>
            <person name="van Gessel N."/>
            <person name="Grimwood J."/>
            <person name="Hayes R.D."/>
            <person name="Graham S.W."/>
            <person name="Gunter L.E."/>
            <person name="McDaniel S.F."/>
            <person name="Hoernstein S.N.W."/>
            <person name="Larsson A."/>
            <person name="Li F.W."/>
            <person name="Perroud P.F."/>
            <person name="Phillips J."/>
            <person name="Ranjan P."/>
            <person name="Rokshar D.S."/>
            <person name="Rothfels C.J."/>
            <person name="Schneider L."/>
            <person name="Shu S."/>
            <person name="Stevenson D.W."/>
            <person name="Thummler F."/>
            <person name="Tillich M."/>
            <person name="Villarreal Aguilar J.C."/>
            <person name="Widiez T."/>
            <person name="Wong G.K."/>
            <person name="Wymore A."/>
            <person name="Zhang Y."/>
            <person name="Zimmer A.D."/>
            <person name="Quatrano R.S."/>
            <person name="Mayer K.F.X."/>
            <person name="Goodstein D."/>
            <person name="Casacuberta J.M."/>
            <person name="Vandepoele K."/>
            <person name="Reski R."/>
            <person name="Cuming A.C."/>
            <person name="Tuskan G.A."/>
            <person name="Maumus F."/>
            <person name="Salse J."/>
            <person name="Schmutz J."/>
            <person name="Rensing S.A."/>
        </authorList>
    </citation>
    <scope>NUCLEOTIDE SEQUENCE [LARGE SCALE GENOMIC DNA]</scope>
    <source>
        <strain evidence="2 3">cv. Gransden 2004</strain>
    </source>
</reference>
<accession>A0A2K1INY2</accession>
<gene>
    <name evidence="1" type="ORF">PHYPA_027305</name>
</gene>